<feature type="region of interest" description="Disordered" evidence="1">
    <location>
        <begin position="190"/>
        <end position="221"/>
    </location>
</feature>
<keyword evidence="4" id="KW-1185">Reference proteome</keyword>
<sequence>MVSPLHYQLSTRPKIPWNTAQERSIFTEFPFDTDLEQETDDQFVVRTYLQFLWLPESIMPLHLLVPSLLRVSLSPTTTPTDPHPLHTHLKPLLQTARAASLKYTVELPQILVHGGGAGEIEEAVMWFALSCERADGGTGGEAEEEERWVGMAGPWEDPVWRAAWLERMERREFKIQILLYFLKLSLPGPLPAPPPPPSPKKRKRGQPKEVKEKEEQEPPADECLEIFMDKMSMWQLMAGLENAARPLDTLATEKTRDWMQVFFEEVVKPQFEKQLPDMCALMRSKLFPAFPSPSSCDTSPSSSRATSPDIPKQKQKRDSSSTTISKTSKTRPLTRDRDRSRSLSVSLAQERLRLDRERSVTSTGMGTGTSKKRMLNREVSMSRAFKPKPRPTVHAEESQAAQKANVFKPKPKLNPQGPSVY</sequence>
<name>A0A9P7FT45_9AGAR</name>
<dbReference type="Pfam" id="PF08639">
    <property type="entry name" value="Sld3_STD"/>
    <property type="match status" value="1"/>
</dbReference>
<dbReference type="OrthoDB" id="3003917at2759"/>
<organism evidence="3 4">
    <name type="scientific">Sphagnurus paluster</name>
    <dbReference type="NCBI Taxonomy" id="117069"/>
    <lineage>
        <taxon>Eukaryota</taxon>
        <taxon>Fungi</taxon>
        <taxon>Dikarya</taxon>
        <taxon>Basidiomycota</taxon>
        <taxon>Agaricomycotina</taxon>
        <taxon>Agaricomycetes</taxon>
        <taxon>Agaricomycetidae</taxon>
        <taxon>Agaricales</taxon>
        <taxon>Tricholomatineae</taxon>
        <taxon>Lyophyllaceae</taxon>
        <taxon>Sphagnurus</taxon>
    </lineage>
</organism>
<dbReference type="PANTHER" id="PTHR28067:SF1">
    <property type="entry name" value="DNA REPLICATION REGULATOR SLD3"/>
    <property type="match status" value="1"/>
</dbReference>
<accession>A0A9P7FT45</accession>
<comment type="caution">
    <text evidence="3">The sequence shown here is derived from an EMBL/GenBank/DDBJ whole genome shotgun (WGS) entry which is preliminary data.</text>
</comment>
<dbReference type="Proteomes" id="UP000717328">
    <property type="component" value="Unassembled WGS sequence"/>
</dbReference>
<proteinExistence type="predicted"/>
<evidence type="ECO:0000259" key="2">
    <source>
        <dbReference type="Pfam" id="PF08639"/>
    </source>
</evidence>
<dbReference type="GO" id="GO:0006270">
    <property type="term" value="P:DNA replication initiation"/>
    <property type="evidence" value="ECO:0007669"/>
    <property type="project" value="InterPro"/>
</dbReference>
<reference evidence="3" key="1">
    <citation type="submission" date="2021-02" db="EMBL/GenBank/DDBJ databases">
        <authorList>
            <person name="Nieuwenhuis M."/>
            <person name="Van De Peppel L.J.J."/>
        </authorList>
    </citation>
    <scope>NUCLEOTIDE SEQUENCE</scope>
    <source>
        <strain evidence="3">D49</strain>
    </source>
</reference>
<reference evidence="3" key="2">
    <citation type="submission" date="2021-10" db="EMBL/GenBank/DDBJ databases">
        <title>Phylogenomics reveals ancestral predisposition of the termite-cultivated fungus Termitomyces towards a domesticated lifestyle.</title>
        <authorList>
            <person name="Auxier B."/>
            <person name="Grum-Grzhimaylo A."/>
            <person name="Cardenas M.E."/>
            <person name="Lodge J.D."/>
            <person name="Laessoe T."/>
            <person name="Pedersen O."/>
            <person name="Smith M.E."/>
            <person name="Kuyper T.W."/>
            <person name="Franco-Molano E.A."/>
            <person name="Baroni T.J."/>
            <person name="Aanen D.K."/>
        </authorList>
    </citation>
    <scope>NUCLEOTIDE SEQUENCE</scope>
    <source>
        <strain evidence="3">D49</strain>
    </source>
</reference>
<evidence type="ECO:0000313" key="4">
    <source>
        <dbReference type="Proteomes" id="UP000717328"/>
    </source>
</evidence>
<feature type="compositionally biased region" description="Low complexity" evidence="1">
    <location>
        <begin position="292"/>
        <end position="309"/>
    </location>
</feature>
<dbReference type="EMBL" id="JABCKI010006471">
    <property type="protein sequence ID" value="KAG5634332.1"/>
    <property type="molecule type" value="Genomic_DNA"/>
</dbReference>
<dbReference type="PANTHER" id="PTHR28067">
    <property type="entry name" value="DNA REPLICATION REGULATOR SLD3"/>
    <property type="match status" value="1"/>
</dbReference>
<feature type="region of interest" description="Disordered" evidence="1">
    <location>
        <begin position="291"/>
        <end position="421"/>
    </location>
</feature>
<feature type="compositionally biased region" description="Basic and acidic residues" evidence="1">
    <location>
        <begin position="206"/>
        <end position="216"/>
    </location>
</feature>
<dbReference type="AlphaFoldDB" id="A0A9P7FT45"/>
<evidence type="ECO:0000313" key="3">
    <source>
        <dbReference type="EMBL" id="KAG5634332.1"/>
    </source>
</evidence>
<dbReference type="InterPro" id="IPR013948">
    <property type="entry name" value="DNA_replication_reg_Sld3_C"/>
</dbReference>
<dbReference type="GO" id="GO:0031261">
    <property type="term" value="C:DNA replication preinitiation complex"/>
    <property type="evidence" value="ECO:0007669"/>
    <property type="project" value="TreeGrafter"/>
</dbReference>
<feature type="domain" description="DNA replication regulator Sld3 C-terminal" evidence="2">
    <location>
        <begin position="167"/>
        <end position="406"/>
    </location>
</feature>
<protein>
    <recommendedName>
        <fullName evidence="2">DNA replication regulator Sld3 C-terminal domain-containing protein</fullName>
    </recommendedName>
</protein>
<dbReference type="InterPro" id="IPR042511">
    <property type="entry name" value="Sld3"/>
</dbReference>
<gene>
    <name evidence="3" type="ORF">H0H81_002369</name>
</gene>
<dbReference type="Gene3D" id="1.20.58.2130">
    <property type="match status" value="1"/>
</dbReference>
<evidence type="ECO:0000256" key="1">
    <source>
        <dbReference type="SAM" id="MobiDB-lite"/>
    </source>
</evidence>
<feature type="compositionally biased region" description="Basic and acidic residues" evidence="1">
    <location>
        <begin position="350"/>
        <end position="359"/>
    </location>
</feature>